<proteinExistence type="predicted"/>
<feature type="compositionally biased region" description="Low complexity" evidence="1">
    <location>
        <begin position="89"/>
        <end position="99"/>
    </location>
</feature>
<organism evidence="2 4">
    <name type="scientific">Paraburkholderia solitsugae</name>
    <dbReference type="NCBI Taxonomy" id="2675748"/>
    <lineage>
        <taxon>Bacteria</taxon>
        <taxon>Pseudomonadati</taxon>
        <taxon>Pseudomonadota</taxon>
        <taxon>Betaproteobacteria</taxon>
        <taxon>Burkholderiales</taxon>
        <taxon>Burkholderiaceae</taxon>
        <taxon>Paraburkholderia</taxon>
    </lineage>
</organism>
<feature type="compositionally biased region" description="Low complexity" evidence="1">
    <location>
        <begin position="71"/>
        <end position="81"/>
    </location>
</feature>
<evidence type="ECO:0000313" key="4">
    <source>
        <dbReference type="Proteomes" id="UP000652198"/>
    </source>
</evidence>
<feature type="region of interest" description="Disordered" evidence="1">
    <location>
        <begin position="1"/>
        <end position="169"/>
    </location>
</feature>
<evidence type="ECO:0000256" key="1">
    <source>
        <dbReference type="SAM" id="MobiDB-lite"/>
    </source>
</evidence>
<gene>
    <name evidence="2" type="ORF">GNZ12_23010</name>
    <name evidence="3" type="ORF">GNZ12_31865</name>
</gene>
<reference evidence="2 4" key="1">
    <citation type="submission" date="2019-11" db="EMBL/GenBank/DDBJ databases">
        <title>Metabolism of dissolved organic matter in forest soils.</title>
        <authorList>
            <person name="Cyle K.T."/>
            <person name="Wilhelm R.C."/>
            <person name="Martinez C.E."/>
        </authorList>
    </citation>
    <scope>NUCLEOTIDE SEQUENCE [LARGE SCALE GENOMIC DNA]</scope>
    <source>
        <strain evidence="2 4">1N</strain>
    </source>
</reference>
<feature type="compositionally biased region" description="Low complexity" evidence="1">
    <location>
        <begin position="28"/>
        <end position="45"/>
    </location>
</feature>
<dbReference type="RefSeq" id="WP_172313990.1">
    <property type="nucleotide sequence ID" value="NZ_WOEY01000090.1"/>
</dbReference>
<feature type="compositionally biased region" description="Basic and acidic residues" evidence="1">
    <location>
        <begin position="155"/>
        <end position="169"/>
    </location>
</feature>
<evidence type="ECO:0008006" key="5">
    <source>
        <dbReference type="Google" id="ProtNLM"/>
    </source>
</evidence>
<evidence type="ECO:0000313" key="3">
    <source>
        <dbReference type="EMBL" id="NPT45834.1"/>
    </source>
</evidence>
<feature type="compositionally biased region" description="Low complexity" evidence="1">
    <location>
        <begin position="53"/>
        <end position="63"/>
    </location>
</feature>
<feature type="compositionally biased region" description="Low complexity" evidence="1">
    <location>
        <begin position="107"/>
        <end position="117"/>
    </location>
</feature>
<feature type="compositionally biased region" description="Low complexity" evidence="1">
    <location>
        <begin position="145"/>
        <end position="154"/>
    </location>
</feature>
<keyword evidence="4" id="KW-1185">Reference proteome</keyword>
<dbReference type="EMBL" id="WOEY01000090">
    <property type="protein sequence ID" value="NPT44123.1"/>
    <property type="molecule type" value="Genomic_DNA"/>
</dbReference>
<sequence>MTAPVTREHTKKAFHFPKSSAKHAADGAAQDVAPEQPAEAAPVVKKSAKTKRSAAAEGAPAGKKAGKAKRSAASEATPAVKKAAKAKRSATAEAAPVVKKAAKAKRSATVEAVPVAKKAAKAKRSVAAEAAPVVKKATKPKRSATAEATPAATPEAKKAKAPKKEKVVRDSFTMPKSDYDKIASLKQKCLDAGVPVKKSELLRAGLMMLESAAPQRLLAAVSSLETVKTGRPAKG</sequence>
<feature type="compositionally biased region" description="Low complexity" evidence="1">
    <location>
        <begin position="125"/>
        <end position="135"/>
    </location>
</feature>
<evidence type="ECO:0000313" key="2">
    <source>
        <dbReference type="EMBL" id="NPT44123.1"/>
    </source>
</evidence>
<accession>A0ABX2BW59</accession>
<name>A0ABX2BW59_9BURK</name>
<comment type="caution">
    <text evidence="2">The sequence shown here is derived from an EMBL/GenBank/DDBJ whole genome shotgun (WGS) entry which is preliminary data.</text>
</comment>
<dbReference type="EMBL" id="WOEY01000127">
    <property type="protein sequence ID" value="NPT45834.1"/>
    <property type="molecule type" value="Genomic_DNA"/>
</dbReference>
<dbReference type="Proteomes" id="UP000652198">
    <property type="component" value="Unassembled WGS sequence"/>
</dbReference>
<protein>
    <recommendedName>
        <fullName evidence="5">Histone H1-like nucleoprotein HC2</fullName>
    </recommendedName>
</protein>